<protein>
    <recommendedName>
        <fullName evidence="3">Isochorismatase-like domain-containing protein</fullName>
    </recommendedName>
</protein>
<dbReference type="Gene3D" id="3.40.50.850">
    <property type="entry name" value="Isochorismatase-like"/>
    <property type="match status" value="1"/>
</dbReference>
<dbReference type="InterPro" id="IPR044717">
    <property type="entry name" value="NIC1"/>
</dbReference>
<evidence type="ECO:0000313" key="4">
    <source>
        <dbReference type="EMBL" id="OAE28117.1"/>
    </source>
</evidence>
<comment type="similarity">
    <text evidence="1">Belongs to the isochorismatase family.</text>
</comment>
<feature type="domain" description="Isochorismatase-like" evidence="3">
    <location>
        <begin position="32"/>
        <end position="200"/>
    </location>
</feature>
<keyword evidence="5" id="KW-1185">Reference proteome</keyword>
<dbReference type="InterPro" id="IPR036380">
    <property type="entry name" value="Isochorismatase-like_sf"/>
</dbReference>
<name>A0A176W514_MARPO</name>
<sequence>MVPFSDFAAQLRSELPLNYASLDLSSSQRVGLVIIDEVNGFCTVGAGNLAPRVPSKSISDMVVETNIIAKKFSERGWPILAFLDTHEPDKPEVPYPPHCIVGTGEENLVSDLAWLEQDEHTLVKRKDCIDAFIGAFEKDGTNVVVEWIKKHQIEMILVVGICTDICVMDFVKTVLSARNHDMLNPLKHVAVYSEGCATYDLPVQVARDTGGIAHPQVLLCSFLPPSSVPLVPFPAEPGWHTILRSPLTIFLRADHGVDSLKPVAGPEVYPDVAASGLAGFAIDVLIFSCLREMSAMFVCFLMEITALRSLSIVGKEDVCSFKASNTWIQIVASEDGGFASLVFSAYTYIGISLLRGREVFMMDELSNYFGMTNTLRRQNTSAVEKSLHKEQEEEDGDVWRDDRKEYWKQ</sequence>
<dbReference type="GO" id="GO:0008936">
    <property type="term" value="F:nicotinamidase activity"/>
    <property type="evidence" value="ECO:0007669"/>
    <property type="project" value="InterPro"/>
</dbReference>
<accession>A0A176W514</accession>
<proteinExistence type="inferred from homology"/>
<dbReference type="PANTHER" id="PTHR47297:SF2">
    <property type="entry name" value="OS02G0606800 PROTEIN"/>
    <property type="match status" value="1"/>
</dbReference>
<evidence type="ECO:0000313" key="5">
    <source>
        <dbReference type="Proteomes" id="UP000077202"/>
    </source>
</evidence>
<dbReference type="Proteomes" id="UP000077202">
    <property type="component" value="Unassembled WGS sequence"/>
</dbReference>
<dbReference type="GO" id="GO:0019365">
    <property type="term" value="P:pyridine nucleotide salvage"/>
    <property type="evidence" value="ECO:0007669"/>
    <property type="project" value="InterPro"/>
</dbReference>
<organism evidence="4 5">
    <name type="scientific">Marchantia polymorpha subsp. ruderalis</name>
    <dbReference type="NCBI Taxonomy" id="1480154"/>
    <lineage>
        <taxon>Eukaryota</taxon>
        <taxon>Viridiplantae</taxon>
        <taxon>Streptophyta</taxon>
        <taxon>Embryophyta</taxon>
        <taxon>Marchantiophyta</taxon>
        <taxon>Marchantiopsida</taxon>
        <taxon>Marchantiidae</taxon>
        <taxon>Marchantiales</taxon>
        <taxon>Marchantiaceae</taxon>
        <taxon>Marchantia</taxon>
    </lineage>
</organism>
<evidence type="ECO:0000256" key="1">
    <source>
        <dbReference type="ARBA" id="ARBA00006336"/>
    </source>
</evidence>
<dbReference type="Pfam" id="PF00857">
    <property type="entry name" value="Isochorismatase"/>
    <property type="match status" value="1"/>
</dbReference>
<dbReference type="InterPro" id="IPR000868">
    <property type="entry name" value="Isochorismatase-like_dom"/>
</dbReference>
<reference evidence="4" key="1">
    <citation type="submission" date="2016-03" db="EMBL/GenBank/DDBJ databases">
        <title>Mechanisms controlling the formation of the plant cell surface in tip-growing cells are functionally conserved among land plants.</title>
        <authorList>
            <person name="Honkanen S."/>
            <person name="Jones V.A."/>
            <person name="Morieri G."/>
            <person name="Champion C."/>
            <person name="Hetherington A.J."/>
            <person name="Kelly S."/>
            <person name="Saint-Marcoux D."/>
            <person name="Proust H."/>
            <person name="Prescott H."/>
            <person name="Dolan L."/>
        </authorList>
    </citation>
    <scope>NUCLEOTIDE SEQUENCE [LARGE SCALE GENOMIC DNA]</scope>
    <source>
        <tissue evidence="4">Whole gametophyte</tissue>
    </source>
</reference>
<dbReference type="AlphaFoldDB" id="A0A176W514"/>
<gene>
    <name evidence="4" type="ORF">AXG93_638s1050</name>
</gene>
<feature type="region of interest" description="Disordered" evidence="2">
    <location>
        <begin position="383"/>
        <end position="409"/>
    </location>
</feature>
<evidence type="ECO:0000256" key="2">
    <source>
        <dbReference type="SAM" id="MobiDB-lite"/>
    </source>
</evidence>
<dbReference type="EMBL" id="LVLJ01001765">
    <property type="protein sequence ID" value="OAE28117.1"/>
    <property type="molecule type" value="Genomic_DNA"/>
</dbReference>
<feature type="compositionally biased region" description="Basic and acidic residues" evidence="2">
    <location>
        <begin position="385"/>
        <end position="409"/>
    </location>
</feature>
<comment type="caution">
    <text evidence="4">The sequence shown here is derived from an EMBL/GenBank/DDBJ whole genome shotgun (WGS) entry which is preliminary data.</text>
</comment>
<dbReference type="PANTHER" id="PTHR47297">
    <property type="match status" value="1"/>
</dbReference>
<evidence type="ECO:0000259" key="3">
    <source>
        <dbReference type="Pfam" id="PF00857"/>
    </source>
</evidence>
<dbReference type="SUPFAM" id="SSF52499">
    <property type="entry name" value="Isochorismatase-like hydrolases"/>
    <property type="match status" value="1"/>
</dbReference>
<dbReference type="CDD" id="cd00431">
    <property type="entry name" value="cysteine_hydrolases"/>
    <property type="match status" value="1"/>
</dbReference>